<keyword evidence="1" id="KW-0143">Chaperone</keyword>
<keyword evidence="3" id="KW-1133">Transmembrane helix</keyword>
<feature type="compositionally biased region" description="Basic and acidic residues" evidence="2">
    <location>
        <begin position="26"/>
        <end position="35"/>
    </location>
</feature>
<dbReference type="AlphaFoldDB" id="A0ABD5W605"/>
<evidence type="ECO:0000313" key="6">
    <source>
        <dbReference type="Proteomes" id="UP001596445"/>
    </source>
</evidence>
<dbReference type="CDD" id="cd06257">
    <property type="entry name" value="DnaJ"/>
    <property type="match status" value="1"/>
</dbReference>
<feature type="transmembrane region" description="Helical" evidence="3">
    <location>
        <begin position="196"/>
        <end position="213"/>
    </location>
</feature>
<dbReference type="SMART" id="SM00271">
    <property type="entry name" value="DnaJ"/>
    <property type="match status" value="1"/>
</dbReference>
<proteinExistence type="predicted"/>
<feature type="compositionally biased region" description="Basic and acidic residues" evidence="2">
    <location>
        <begin position="43"/>
        <end position="68"/>
    </location>
</feature>
<sequence>MGDTYYELLGVSENASTDEIEEAYREQLKQSHPDVSDSQTASERTKRLIEAKETLTDPDERARYDRLGHAAYVSDSGHTNPTAASPNRESTESRRRTHTGENQTDQTHTTGNKATDQHTRGQTTATNVGSGARWAQTERSDSDPQNVNQAYAVERGRDALRYGGVFRDQHAFVLLATTFLVYPVLLFGALSPTFPLAVNLFVAACVVFIIAFLQSVPDLGVVVFGGWCVLLPPLLFLWLGVEVLSVQGILAMTAVFFPLGLSALTRVAIRPMTAGWFP</sequence>
<dbReference type="Gene3D" id="1.10.287.110">
    <property type="entry name" value="DnaJ domain"/>
    <property type="match status" value="1"/>
</dbReference>
<keyword evidence="3" id="KW-0472">Membrane</keyword>
<gene>
    <name evidence="5" type="ORF">ACFQQG_16030</name>
</gene>
<feature type="domain" description="J" evidence="4">
    <location>
        <begin position="4"/>
        <end position="68"/>
    </location>
</feature>
<dbReference type="PANTHER" id="PTHR43096">
    <property type="entry name" value="DNAJ HOMOLOG 1, MITOCHONDRIAL-RELATED"/>
    <property type="match status" value="1"/>
</dbReference>
<evidence type="ECO:0000313" key="5">
    <source>
        <dbReference type="EMBL" id="MFC7059402.1"/>
    </source>
</evidence>
<dbReference type="RefSeq" id="WP_382186372.1">
    <property type="nucleotide sequence ID" value="NZ_JBHSZI010000001.1"/>
</dbReference>
<keyword evidence="3" id="KW-0812">Transmembrane</keyword>
<organism evidence="5 6">
    <name type="scientific">Halovenus salina</name>
    <dbReference type="NCBI Taxonomy" id="1510225"/>
    <lineage>
        <taxon>Archaea</taxon>
        <taxon>Methanobacteriati</taxon>
        <taxon>Methanobacteriota</taxon>
        <taxon>Stenosarchaea group</taxon>
        <taxon>Halobacteria</taxon>
        <taxon>Halobacteriales</taxon>
        <taxon>Haloarculaceae</taxon>
        <taxon>Halovenus</taxon>
    </lineage>
</organism>
<evidence type="ECO:0000256" key="2">
    <source>
        <dbReference type="SAM" id="MobiDB-lite"/>
    </source>
</evidence>
<feature type="compositionally biased region" description="Polar residues" evidence="2">
    <location>
        <begin position="100"/>
        <end position="129"/>
    </location>
</feature>
<feature type="transmembrane region" description="Helical" evidence="3">
    <location>
        <begin position="171"/>
        <end position="190"/>
    </location>
</feature>
<dbReference type="Pfam" id="PF00226">
    <property type="entry name" value="DnaJ"/>
    <property type="match status" value="1"/>
</dbReference>
<dbReference type="InterPro" id="IPR036869">
    <property type="entry name" value="J_dom_sf"/>
</dbReference>
<dbReference type="InterPro" id="IPR001623">
    <property type="entry name" value="DnaJ_domain"/>
</dbReference>
<reference evidence="5 6" key="1">
    <citation type="journal article" date="2019" name="Int. J. Syst. Evol. Microbiol.">
        <title>The Global Catalogue of Microorganisms (GCM) 10K type strain sequencing project: providing services to taxonomists for standard genome sequencing and annotation.</title>
        <authorList>
            <consortium name="The Broad Institute Genomics Platform"/>
            <consortium name="The Broad Institute Genome Sequencing Center for Infectious Disease"/>
            <person name="Wu L."/>
            <person name="Ma J."/>
        </authorList>
    </citation>
    <scope>NUCLEOTIDE SEQUENCE [LARGE SCALE GENOMIC DNA]</scope>
    <source>
        <strain evidence="5 6">JCM 30072</strain>
    </source>
</reference>
<comment type="caution">
    <text evidence="5">The sequence shown here is derived from an EMBL/GenBank/DDBJ whole genome shotgun (WGS) entry which is preliminary data.</text>
</comment>
<evidence type="ECO:0000256" key="3">
    <source>
        <dbReference type="SAM" id="Phobius"/>
    </source>
</evidence>
<dbReference type="PANTHER" id="PTHR43096:SF52">
    <property type="entry name" value="DNAJ HOMOLOG 1, MITOCHONDRIAL-RELATED"/>
    <property type="match status" value="1"/>
</dbReference>
<name>A0ABD5W605_9EURY</name>
<evidence type="ECO:0000259" key="4">
    <source>
        <dbReference type="PROSITE" id="PS50076"/>
    </source>
</evidence>
<dbReference type="PROSITE" id="PS50076">
    <property type="entry name" value="DNAJ_2"/>
    <property type="match status" value="1"/>
</dbReference>
<feature type="transmembrane region" description="Helical" evidence="3">
    <location>
        <begin position="247"/>
        <end position="269"/>
    </location>
</feature>
<feature type="compositionally biased region" description="Polar residues" evidence="2">
    <location>
        <begin position="76"/>
        <end position="87"/>
    </location>
</feature>
<feature type="region of interest" description="Disordered" evidence="2">
    <location>
        <begin position="26"/>
        <end position="147"/>
    </location>
</feature>
<dbReference type="PRINTS" id="PR00625">
    <property type="entry name" value="JDOMAIN"/>
</dbReference>
<keyword evidence="6" id="KW-1185">Reference proteome</keyword>
<feature type="transmembrane region" description="Helical" evidence="3">
    <location>
        <begin position="220"/>
        <end position="241"/>
    </location>
</feature>
<protein>
    <submittedName>
        <fullName evidence="5">J domain-containing protein</fullName>
    </submittedName>
</protein>
<evidence type="ECO:0000256" key="1">
    <source>
        <dbReference type="ARBA" id="ARBA00023186"/>
    </source>
</evidence>
<dbReference type="Proteomes" id="UP001596445">
    <property type="component" value="Unassembled WGS sequence"/>
</dbReference>
<accession>A0ABD5W605</accession>
<dbReference type="SUPFAM" id="SSF46565">
    <property type="entry name" value="Chaperone J-domain"/>
    <property type="match status" value="1"/>
</dbReference>
<dbReference type="EMBL" id="JBHSZI010000001">
    <property type="protein sequence ID" value="MFC7059402.1"/>
    <property type="molecule type" value="Genomic_DNA"/>
</dbReference>